<dbReference type="PANTHER" id="PTHR34408">
    <property type="entry name" value="FAMILY PROTEIN, PUTATIVE-RELATED"/>
    <property type="match status" value="1"/>
</dbReference>
<gene>
    <name evidence="4" type="ORF">DWV06_05720</name>
</gene>
<comment type="caution">
    <text evidence="4">The sequence shown here is derived from an EMBL/GenBank/DDBJ whole genome shotgun (WGS) entry which is preliminary data.</text>
</comment>
<reference evidence="4 5" key="1">
    <citation type="submission" date="2018-07" db="EMBL/GenBank/DDBJ databases">
        <title>Anaerosacharophilus polymeroproducens gen. nov. sp. nov., an anaerobic bacterium isolated from salt field.</title>
        <authorList>
            <person name="Kim W."/>
            <person name="Yang S.-H."/>
            <person name="Oh J."/>
            <person name="Lee J.-H."/>
            <person name="Kwon K.K."/>
        </authorList>
    </citation>
    <scope>NUCLEOTIDE SEQUENCE [LARGE SCALE GENOMIC DNA]</scope>
    <source>
        <strain evidence="4 5">MCWD5</strain>
    </source>
</reference>
<dbReference type="AlphaFoldDB" id="A0A371AX90"/>
<evidence type="ECO:0000256" key="2">
    <source>
        <dbReference type="SAM" id="MobiDB-lite"/>
    </source>
</evidence>
<dbReference type="EMBL" id="QRCT01000014">
    <property type="protein sequence ID" value="RDU24195.1"/>
    <property type="molecule type" value="Genomic_DNA"/>
</dbReference>
<dbReference type="Pfam" id="PF08239">
    <property type="entry name" value="SH3_3"/>
    <property type="match status" value="2"/>
</dbReference>
<dbReference type="InterPro" id="IPR003646">
    <property type="entry name" value="SH3-like_bac-type"/>
</dbReference>
<accession>A0A371AX90</accession>
<name>A0A371AX90_9FIRM</name>
<dbReference type="Gene3D" id="1.10.10.2520">
    <property type="entry name" value="Cell wall hydrolase SleB, domain 1"/>
    <property type="match status" value="1"/>
</dbReference>
<dbReference type="RefSeq" id="WP_115481219.1">
    <property type="nucleotide sequence ID" value="NZ_QRCT01000014.1"/>
</dbReference>
<keyword evidence="1" id="KW-0175">Coiled coil</keyword>
<dbReference type="Gene3D" id="2.30.30.40">
    <property type="entry name" value="SH3 Domains"/>
    <property type="match status" value="2"/>
</dbReference>
<keyword evidence="5" id="KW-1185">Reference proteome</keyword>
<feature type="domain" description="SH3b" evidence="3">
    <location>
        <begin position="199"/>
        <end position="261"/>
    </location>
</feature>
<dbReference type="OrthoDB" id="9785345at2"/>
<feature type="compositionally biased region" description="Basic and acidic residues" evidence="2">
    <location>
        <begin position="98"/>
        <end position="125"/>
    </location>
</feature>
<evidence type="ECO:0000259" key="3">
    <source>
        <dbReference type="PROSITE" id="PS51781"/>
    </source>
</evidence>
<dbReference type="Proteomes" id="UP000255036">
    <property type="component" value="Unassembled WGS sequence"/>
</dbReference>
<evidence type="ECO:0000313" key="5">
    <source>
        <dbReference type="Proteomes" id="UP000255036"/>
    </source>
</evidence>
<organism evidence="4 5">
    <name type="scientific">Anaerosacchariphilus polymeriproducens</name>
    <dbReference type="NCBI Taxonomy" id="1812858"/>
    <lineage>
        <taxon>Bacteria</taxon>
        <taxon>Bacillati</taxon>
        <taxon>Bacillota</taxon>
        <taxon>Clostridia</taxon>
        <taxon>Lachnospirales</taxon>
        <taxon>Lachnospiraceae</taxon>
        <taxon>Anaerosacchariphilus</taxon>
    </lineage>
</organism>
<dbReference type="Pfam" id="PF07486">
    <property type="entry name" value="Hydrolase_2"/>
    <property type="match status" value="1"/>
</dbReference>
<dbReference type="InterPro" id="IPR042047">
    <property type="entry name" value="SleB_dom1"/>
</dbReference>
<dbReference type="InterPro" id="IPR052354">
    <property type="entry name" value="Cell_Wall_Dynamics_Protein"/>
</dbReference>
<evidence type="ECO:0000256" key="1">
    <source>
        <dbReference type="SAM" id="Coils"/>
    </source>
</evidence>
<dbReference type="PROSITE" id="PS51781">
    <property type="entry name" value="SH3B"/>
    <property type="match status" value="1"/>
</dbReference>
<proteinExistence type="predicted"/>
<dbReference type="GO" id="GO:0016787">
    <property type="term" value="F:hydrolase activity"/>
    <property type="evidence" value="ECO:0007669"/>
    <property type="project" value="InterPro"/>
</dbReference>
<protein>
    <submittedName>
        <fullName evidence="4">Spore cortex-lytic protein</fullName>
    </submittedName>
</protein>
<sequence length="403" mass="43283">MNFNRKVIECGAVATLMVALTMSNGPQTIPTVAKEVTETKTVTQEILFSSSYSAQPVELKEKIVETAATETTQKNIAGTTKVGVLAHLETGSTVNDKQAAEKKKSSGKEKKEKQKQKEEKPSPWDNKVMAKVDEYTNIRAEQNAESELLGKLYKGSAGEIIEAGDEWTKIRSGSVEGYVKNDFLAFGKDAETLANEQCELIATVNTTTLNVRKESKEDAQIVGQAAEGETLSVADKNDKWVTVNYKDETAYVSADFVNVEQKVGQAVSIEEERELERQKAEEEKAKKEEEAKNSSDVAMLAAIIQCEAGSECYEGKVAVGAVVMNRLRNGYAGSVEGVITQPGQFTPVASGAFASVLASGASGDCYSAALEAYTGTDNVGGATSFRRASSGYGGQVIGNHVFF</sequence>
<feature type="region of interest" description="Disordered" evidence="2">
    <location>
        <begin position="93"/>
        <end position="125"/>
    </location>
</feature>
<dbReference type="SMART" id="SM00287">
    <property type="entry name" value="SH3b"/>
    <property type="match status" value="2"/>
</dbReference>
<feature type="coiled-coil region" evidence="1">
    <location>
        <begin position="266"/>
        <end position="297"/>
    </location>
</feature>
<evidence type="ECO:0000313" key="4">
    <source>
        <dbReference type="EMBL" id="RDU24195.1"/>
    </source>
</evidence>
<dbReference type="InterPro" id="IPR011105">
    <property type="entry name" value="Cell_wall_hydrolase_SleB"/>
</dbReference>